<keyword evidence="1" id="KW-1133">Transmembrane helix</keyword>
<dbReference type="EMBL" id="JAGIZB010000064">
    <property type="protein sequence ID" value="MBP0447835.1"/>
    <property type="molecule type" value="Genomic_DNA"/>
</dbReference>
<organism evidence="2 3">
    <name type="scientific">Pararoseomonas baculiformis</name>
    <dbReference type="NCBI Taxonomy" id="2820812"/>
    <lineage>
        <taxon>Bacteria</taxon>
        <taxon>Pseudomonadati</taxon>
        <taxon>Pseudomonadota</taxon>
        <taxon>Alphaproteobacteria</taxon>
        <taxon>Acetobacterales</taxon>
        <taxon>Acetobacteraceae</taxon>
        <taxon>Pararoseomonas</taxon>
    </lineage>
</organism>
<accession>A0ABS4AMQ2</accession>
<reference evidence="2 3" key="1">
    <citation type="submission" date="2021-03" db="EMBL/GenBank/DDBJ databases">
        <authorList>
            <person name="So Y."/>
        </authorList>
    </citation>
    <scope>NUCLEOTIDE SEQUENCE [LARGE SCALE GENOMIC DNA]</scope>
    <source>
        <strain evidence="2 3">SSH11</strain>
    </source>
</reference>
<evidence type="ECO:0000256" key="1">
    <source>
        <dbReference type="SAM" id="Phobius"/>
    </source>
</evidence>
<proteinExistence type="predicted"/>
<protein>
    <submittedName>
        <fullName evidence="2">Uncharacterized protein</fullName>
    </submittedName>
</protein>
<name>A0ABS4AMQ2_9PROT</name>
<dbReference type="Proteomes" id="UP000681594">
    <property type="component" value="Unassembled WGS sequence"/>
</dbReference>
<dbReference type="RefSeq" id="WP_209382098.1">
    <property type="nucleotide sequence ID" value="NZ_JAGIZB010000064.1"/>
</dbReference>
<keyword evidence="1" id="KW-0812">Transmembrane</keyword>
<feature type="transmembrane region" description="Helical" evidence="1">
    <location>
        <begin position="45"/>
        <end position="62"/>
    </location>
</feature>
<sequence length="445" mass="49458">MGRRLQARMVDKGQRSIARFATIAFFLVPLAASLATTGTISDSSITISLVFAIAGLAWSNWVEFASIKNDMEEAVASFTNIQYLGPAQEAYSIIFDRASRAVAIRNTFIEFSGPMLSGDQRPVPVNSADRLKIYNQFFTNVGSFWADIFSANIVLDPARDFESFEASIKKITGSSGELDQGNDPVATVSNRPSLYSATVLKSPSPQINFTIFHFINGEKEVLFGWGIYPGDLSGSVFSSRDSRAVDYFEGYFRALLQHSEPVYGRHSIVSRTRELVGLWIDFAHDEEDGHLVERNVAAKEIYWSDGLLQLRGYTMNPNHTIAGFFRSRAIEIDEKELWYVYDAPDSRSKTGPSVGATYIRTFSRAGRKIYIGKYIDEENRSVSAIYGVLVDAGLCASGGVPVEHICGGNARPSTQDWERISSVERGLIIEKARQRIRDEFFGGET</sequence>
<keyword evidence="3" id="KW-1185">Reference proteome</keyword>
<evidence type="ECO:0000313" key="3">
    <source>
        <dbReference type="Proteomes" id="UP000681594"/>
    </source>
</evidence>
<comment type="caution">
    <text evidence="2">The sequence shown here is derived from an EMBL/GenBank/DDBJ whole genome shotgun (WGS) entry which is preliminary data.</text>
</comment>
<keyword evidence="1" id="KW-0472">Membrane</keyword>
<gene>
    <name evidence="2" type="ORF">J8J14_24140</name>
</gene>
<evidence type="ECO:0000313" key="2">
    <source>
        <dbReference type="EMBL" id="MBP0447835.1"/>
    </source>
</evidence>